<dbReference type="EMBL" id="BKCJ010449830">
    <property type="protein sequence ID" value="GFA58387.1"/>
    <property type="molecule type" value="Genomic_DNA"/>
</dbReference>
<accession>A0A699JUH0</accession>
<organism evidence="2">
    <name type="scientific">Tanacetum cinerariifolium</name>
    <name type="common">Dalmatian daisy</name>
    <name type="synonym">Chrysanthemum cinerariifolium</name>
    <dbReference type="NCBI Taxonomy" id="118510"/>
    <lineage>
        <taxon>Eukaryota</taxon>
        <taxon>Viridiplantae</taxon>
        <taxon>Streptophyta</taxon>
        <taxon>Embryophyta</taxon>
        <taxon>Tracheophyta</taxon>
        <taxon>Spermatophyta</taxon>
        <taxon>Magnoliopsida</taxon>
        <taxon>eudicotyledons</taxon>
        <taxon>Gunneridae</taxon>
        <taxon>Pentapetalae</taxon>
        <taxon>asterids</taxon>
        <taxon>campanulids</taxon>
        <taxon>Asterales</taxon>
        <taxon>Asteraceae</taxon>
        <taxon>Asteroideae</taxon>
        <taxon>Anthemideae</taxon>
        <taxon>Anthemidinae</taxon>
        <taxon>Tanacetum</taxon>
    </lineage>
</organism>
<protein>
    <submittedName>
        <fullName evidence="2">Zinc finger protein 830</fullName>
    </submittedName>
</protein>
<sequence>MGRLDTQKIKLDLENQVSAKHREAIKTFKANAAAASKANNVKLGPSTETKKPNPKLPVESKSQMGPPQALIPIVGL</sequence>
<evidence type="ECO:0000313" key="2">
    <source>
        <dbReference type="EMBL" id="GFA58387.1"/>
    </source>
</evidence>
<comment type="caution">
    <text evidence="2">The sequence shown here is derived from an EMBL/GenBank/DDBJ whole genome shotgun (WGS) entry which is preliminary data.</text>
</comment>
<proteinExistence type="predicted"/>
<feature type="region of interest" description="Disordered" evidence="1">
    <location>
        <begin position="34"/>
        <end position="76"/>
    </location>
</feature>
<gene>
    <name evidence="2" type="ORF">Tci_630359</name>
</gene>
<name>A0A699JUH0_TANCI</name>
<reference evidence="2" key="1">
    <citation type="journal article" date="2019" name="Sci. Rep.">
        <title>Draft genome of Tanacetum cinerariifolium, the natural source of mosquito coil.</title>
        <authorList>
            <person name="Yamashiro T."/>
            <person name="Shiraishi A."/>
            <person name="Satake H."/>
            <person name="Nakayama K."/>
        </authorList>
    </citation>
    <scope>NUCLEOTIDE SEQUENCE</scope>
</reference>
<evidence type="ECO:0000256" key="1">
    <source>
        <dbReference type="SAM" id="MobiDB-lite"/>
    </source>
</evidence>
<dbReference type="AlphaFoldDB" id="A0A699JUH0"/>